<organism evidence="1 2">
    <name type="scientific">Nitrososphaera gargensis (strain Ga9.2)</name>
    <dbReference type="NCBI Taxonomy" id="1237085"/>
    <lineage>
        <taxon>Archaea</taxon>
        <taxon>Nitrososphaerota</taxon>
        <taxon>Nitrososphaeria</taxon>
        <taxon>Nitrososphaerales</taxon>
        <taxon>Nitrososphaeraceae</taxon>
        <taxon>Nitrososphaera</taxon>
    </lineage>
</organism>
<accession>K0IME9</accession>
<dbReference type="EMBL" id="CP002408">
    <property type="protein sequence ID" value="AFU57849.1"/>
    <property type="molecule type" value="Genomic_DNA"/>
</dbReference>
<dbReference type="HOGENOM" id="CLU_2406449_0_0_2"/>
<proteinExistence type="predicted"/>
<evidence type="ECO:0000313" key="1">
    <source>
        <dbReference type="EMBL" id="AFU57849.1"/>
    </source>
</evidence>
<reference evidence="1 2" key="1">
    <citation type="journal article" date="2012" name="Environ. Microbiol.">
        <title>The genome of the ammonia-oxidizing Candidatus Nitrososphaera gargensis: insights into metabolic versatility and environmental adaptations.</title>
        <authorList>
            <person name="Spang A."/>
            <person name="Poehlein A."/>
            <person name="Offre P."/>
            <person name="Zumbragel S."/>
            <person name="Haider S."/>
            <person name="Rychlik N."/>
            <person name="Nowka B."/>
            <person name="Schmeisser C."/>
            <person name="Lebedeva E.V."/>
            <person name="Rattei T."/>
            <person name="Bohm C."/>
            <person name="Schmid M."/>
            <person name="Galushko A."/>
            <person name="Hatzenpichler R."/>
            <person name="Weinmaier T."/>
            <person name="Daniel R."/>
            <person name="Schleper C."/>
            <person name="Spieck E."/>
            <person name="Streit W."/>
            <person name="Wagner M."/>
        </authorList>
    </citation>
    <scope>NUCLEOTIDE SEQUENCE [LARGE SCALE GENOMIC DNA]</scope>
    <source>
        <strain evidence="2">Ga9.2</strain>
    </source>
</reference>
<name>K0IME9_NITGG</name>
<sequence length="92" mass="10189">MLVPCYWTDEVYSEDIAAVLVQLVVVISRIACCIYRTPGGRLDAIGTYSWLSNTLAGVKSAENGTIRLPLLDVMCSLYPNIHPLVWLKPHLA</sequence>
<protein>
    <submittedName>
        <fullName evidence="1">Uncharacterized protein</fullName>
    </submittedName>
</protein>
<dbReference type="STRING" id="1237085.Ngar_c09070"/>
<keyword evidence="2" id="KW-1185">Reference proteome</keyword>
<dbReference type="BioCyc" id="CNIT1237085:G1324-905-MONOMER"/>
<dbReference type="InParanoid" id="K0IME9"/>
<dbReference type="KEGG" id="nga:Ngar_c09070"/>
<dbReference type="AlphaFoldDB" id="K0IME9"/>
<dbReference type="Proteomes" id="UP000008037">
    <property type="component" value="Chromosome"/>
</dbReference>
<evidence type="ECO:0000313" key="2">
    <source>
        <dbReference type="Proteomes" id="UP000008037"/>
    </source>
</evidence>
<gene>
    <name evidence="1" type="ordered locus">Ngar_c09070</name>
</gene>